<proteinExistence type="evidence at transcript level"/>
<protein>
    <submittedName>
        <fullName evidence="2">Uncharacterized protein</fullName>
    </submittedName>
</protein>
<name>G2HIA7_PANTR</name>
<organism evidence="2">
    <name type="scientific">Pan troglodytes</name>
    <name type="common">Chimpanzee</name>
    <dbReference type="NCBI Taxonomy" id="9598"/>
    <lineage>
        <taxon>Eukaryota</taxon>
        <taxon>Metazoa</taxon>
        <taxon>Chordata</taxon>
        <taxon>Craniata</taxon>
        <taxon>Vertebrata</taxon>
        <taxon>Euteleostomi</taxon>
        <taxon>Mammalia</taxon>
        <taxon>Eutheria</taxon>
        <taxon>Euarchontoglires</taxon>
        <taxon>Primates</taxon>
        <taxon>Haplorrhini</taxon>
        <taxon>Catarrhini</taxon>
        <taxon>Hominidae</taxon>
        <taxon>Pan</taxon>
    </lineage>
</organism>
<evidence type="ECO:0000313" key="2">
    <source>
        <dbReference type="EMBL" id="BAK63465.1"/>
    </source>
</evidence>
<dbReference type="AlphaFoldDB" id="G2HIA7"/>
<feature type="compositionally biased region" description="Polar residues" evidence="1">
    <location>
        <begin position="7"/>
        <end position="17"/>
    </location>
</feature>
<reference evidence="2" key="1">
    <citation type="journal article" date="2011" name="Funct. Integr. Genomics">
        <title>Major chimpanzee-specific structural changes in sperm development-associated genes.</title>
        <authorList>
            <person name="Kim R.N."/>
            <person name="Kim D.W."/>
            <person name="Choi S.H."/>
            <person name="Chae S.H."/>
            <person name="Nam S.H."/>
            <person name="Kim D.W."/>
            <person name="Kim A."/>
            <person name="Kang A."/>
            <person name="Park K.H."/>
            <person name="Lee Y.S."/>
            <person name="Hirai M."/>
            <person name="Suzuki Y."/>
            <person name="Sugano S."/>
            <person name="Hashimoto K."/>
            <person name="Kim D.S."/>
            <person name="Park H.S."/>
        </authorList>
    </citation>
    <scope>NUCLEOTIDE SEQUENCE</scope>
    <source>
        <tissue evidence="2">Testis</tissue>
    </source>
</reference>
<dbReference type="EMBL" id="AK306471">
    <property type="protein sequence ID" value="BAK63465.1"/>
    <property type="molecule type" value="mRNA"/>
</dbReference>
<sequence length="45" mass="4915">MGLCLSPFSTHTTTITSRMPPFPSPAWASLQEESNPTPPDDIREA</sequence>
<feature type="region of interest" description="Disordered" evidence="1">
    <location>
        <begin position="1"/>
        <end position="45"/>
    </location>
</feature>
<accession>G2HIA7</accession>
<evidence type="ECO:0000256" key="1">
    <source>
        <dbReference type="SAM" id="MobiDB-lite"/>
    </source>
</evidence>